<dbReference type="SUPFAM" id="SSF47323">
    <property type="entry name" value="Anticodon-binding domain of a subclass of class I aminoacyl-tRNA synthetases"/>
    <property type="match status" value="1"/>
</dbReference>
<dbReference type="InterPro" id="IPR014729">
    <property type="entry name" value="Rossmann-like_a/b/a_fold"/>
</dbReference>
<dbReference type="GO" id="GO:0006428">
    <property type="term" value="P:isoleucyl-tRNA aminoacylation"/>
    <property type="evidence" value="ECO:0007669"/>
    <property type="project" value="UniProtKB-UniRule"/>
</dbReference>
<dbReference type="InterPro" id="IPR002300">
    <property type="entry name" value="aa-tRNA-synth_Ia"/>
</dbReference>
<feature type="domain" description="Aminoacyl-tRNA synthetase class Ia" evidence="11">
    <location>
        <begin position="36"/>
        <end position="688"/>
    </location>
</feature>
<reference evidence="13" key="1">
    <citation type="submission" date="2020-11" db="EMBL/GenBank/DDBJ databases">
        <authorList>
            <person name="Kim M.K."/>
        </authorList>
    </citation>
    <scope>NUCLEOTIDE SEQUENCE</scope>
    <source>
        <strain evidence="13">BT350</strain>
    </source>
</reference>
<dbReference type="RefSeq" id="WP_196272927.1">
    <property type="nucleotide sequence ID" value="NZ_JADQDO010000009.1"/>
</dbReference>
<keyword evidence="14" id="KW-1185">Reference proteome</keyword>
<dbReference type="InterPro" id="IPR009080">
    <property type="entry name" value="tRNAsynth_Ia_anticodon-bd"/>
</dbReference>
<evidence type="ECO:0000313" key="14">
    <source>
        <dbReference type="Proteomes" id="UP000599312"/>
    </source>
</evidence>
<dbReference type="InterPro" id="IPR033708">
    <property type="entry name" value="Anticodon_Ile_BEm"/>
</dbReference>
<dbReference type="Pfam" id="PF08264">
    <property type="entry name" value="Anticodon_1"/>
    <property type="match status" value="1"/>
</dbReference>
<evidence type="ECO:0000256" key="4">
    <source>
        <dbReference type="ARBA" id="ARBA00022741"/>
    </source>
</evidence>
<dbReference type="Gene3D" id="1.10.730.20">
    <property type="match status" value="1"/>
</dbReference>
<dbReference type="PROSITE" id="PS00178">
    <property type="entry name" value="AA_TRNA_LIGASE_I"/>
    <property type="match status" value="1"/>
</dbReference>
<feature type="short sequence motif" description="'HIGH' region" evidence="10">
    <location>
        <begin position="66"/>
        <end position="76"/>
    </location>
</feature>
<dbReference type="GO" id="GO:0002161">
    <property type="term" value="F:aminoacyl-tRNA deacylase activity"/>
    <property type="evidence" value="ECO:0007669"/>
    <property type="project" value="InterPro"/>
</dbReference>
<dbReference type="PANTHER" id="PTHR42765:SF1">
    <property type="entry name" value="ISOLEUCINE--TRNA LIGASE, MITOCHONDRIAL"/>
    <property type="match status" value="1"/>
</dbReference>
<keyword evidence="7 10" id="KW-0030">Aminoacyl-tRNA synthetase</keyword>
<evidence type="ECO:0000256" key="7">
    <source>
        <dbReference type="ARBA" id="ARBA00023146"/>
    </source>
</evidence>
<name>A0A931BUG1_9HYPH</name>
<comment type="subunit">
    <text evidence="10">Monomer.</text>
</comment>
<keyword evidence="6 10" id="KW-0648">Protein biosynthesis</keyword>
<dbReference type="InterPro" id="IPR009008">
    <property type="entry name" value="Val/Leu/Ile-tRNA-synth_edit"/>
</dbReference>
<dbReference type="FunFam" id="3.40.50.620:FF:000042">
    <property type="entry name" value="Isoleucine--tRNA ligase"/>
    <property type="match status" value="1"/>
</dbReference>
<feature type="binding site" evidence="10">
    <location>
        <position position="654"/>
    </location>
    <ligand>
        <name>ATP</name>
        <dbReference type="ChEBI" id="CHEBI:30616"/>
    </ligand>
</feature>
<keyword evidence="2 10" id="KW-0963">Cytoplasm</keyword>
<comment type="caution">
    <text evidence="10">Lacks conserved residue(s) required for the propagation of feature annotation.</text>
</comment>
<feature type="domain" description="Methionyl/Valyl/Leucyl/Isoleucyl-tRNA synthetase anticodon-binding" evidence="12">
    <location>
        <begin position="734"/>
        <end position="883"/>
    </location>
</feature>
<dbReference type="GO" id="GO:0005829">
    <property type="term" value="C:cytosol"/>
    <property type="evidence" value="ECO:0007669"/>
    <property type="project" value="TreeGrafter"/>
</dbReference>
<dbReference type="PRINTS" id="PR00984">
    <property type="entry name" value="TRNASYNTHILE"/>
</dbReference>
<dbReference type="SUPFAM" id="SSF52374">
    <property type="entry name" value="Nucleotidylyl transferase"/>
    <property type="match status" value="1"/>
</dbReference>
<evidence type="ECO:0000256" key="10">
    <source>
        <dbReference type="HAMAP-Rule" id="MF_02002"/>
    </source>
</evidence>
<dbReference type="Gene3D" id="3.40.50.620">
    <property type="entry name" value="HUPs"/>
    <property type="match status" value="2"/>
</dbReference>
<dbReference type="EMBL" id="JADQDO010000009">
    <property type="protein sequence ID" value="MBF9234933.1"/>
    <property type="molecule type" value="Genomic_DNA"/>
</dbReference>
<accession>A0A931BUG1</accession>
<dbReference type="GO" id="GO:0004822">
    <property type="term" value="F:isoleucine-tRNA ligase activity"/>
    <property type="evidence" value="ECO:0007669"/>
    <property type="project" value="UniProtKB-UniRule"/>
</dbReference>
<comment type="catalytic activity">
    <reaction evidence="9 10">
        <text>tRNA(Ile) + L-isoleucine + ATP = L-isoleucyl-tRNA(Ile) + AMP + diphosphate</text>
        <dbReference type="Rhea" id="RHEA:11060"/>
        <dbReference type="Rhea" id="RHEA-COMP:9666"/>
        <dbReference type="Rhea" id="RHEA-COMP:9695"/>
        <dbReference type="ChEBI" id="CHEBI:30616"/>
        <dbReference type="ChEBI" id="CHEBI:33019"/>
        <dbReference type="ChEBI" id="CHEBI:58045"/>
        <dbReference type="ChEBI" id="CHEBI:78442"/>
        <dbReference type="ChEBI" id="CHEBI:78528"/>
        <dbReference type="ChEBI" id="CHEBI:456215"/>
        <dbReference type="EC" id="6.1.1.5"/>
    </reaction>
</comment>
<dbReference type="SUPFAM" id="SSF50677">
    <property type="entry name" value="ValRS/IleRS/LeuRS editing domain"/>
    <property type="match status" value="1"/>
</dbReference>
<dbReference type="InterPro" id="IPR050081">
    <property type="entry name" value="Ile-tRNA_ligase"/>
</dbReference>
<dbReference type="HAMAP" id="MF_02002">
    <property type="entry name" value="Ile_tRNA_synth_type1"/>
    <property type="match status" value="1"/>
</dbReference>
<protein>
    <recommendedName>
        <fullName evidence="10">Isoleucine--tRNA ligase</fullName>
        <ecNumber evidence="10">6.1.1.5</ecNumber>
    </recommendedName>
    <alternativeName>
        <fullName evidence="10">Isoleucyl-tRNA synthetase</fullName>
        <shortName evidence="10">IleRS</shortName>
    </alternativeName>
</protein>
<sequence length="982" mass="110647">MTDKTDAPARDYSETLFLPQTEFPMRAGLPQREPELLKRWHENKLYERLREVQKGRPRFVLHDGPPYANGNIHIGHSLNKILKDMVVRSQGMLGFDSNYVPGWDCHGLPIEWKIEEEYRAKGKNKDDVPVVEFRRECRAFAEKWIDVQREEFKRLGVEGDWSHPYATMSYDAEAQIAREIMSFATSDQLYRGSKPVMWSSVEKTALAEAEVEYHEKTSTTIWVKFAITNTLDGDLEGASVVIWTTTPWTIPANRAIAFGSDIAYGLYKVTEAAADNWAKVGERFVLADKLAADVFAAARVTGYERVKDVLPVMIERCAHPFRGLDGANGYWDFQVPMLPADYVTDDAGTGFVHTAPGHGADDYNTFVKHKAVFEACGTPQVPHTVAPDSSYFPDVPFFAGERVYDDKGKDAGANEAVLKKLMEVGALIARGRLKHQYPHSWRSKGPLIFRNTPQWFIAMDKALDDKGDTLRQRALHAIKTVEWVPASGENRITGMIENRPDWVVSRQRAWGVPIAVFVKKGTNEILKDERVNKAIADAFEKEGADAWYVDDGARFLRAGGYDVADFDKVGDILDVWFDSGCTHAFALEKRLDLQVKRKVDGGPDQVMYLEGSDQHRGWFHSSLLESCGTRGRAPYDIVVTHGFTLDENGRKMSKSLGNTVAPQDIIRTSGADILRLWTASVDYWDDQRIGPEIIKTTAETYRKLRNTIRWMLGSLAHFHEADKVAFSEMPELERFVFHRLNELDGEIREAYGTFDYKRVIALLNSFMTTDLSAFYFDVRKDALYCDPLSSKIRKSALTVIDQTFRCVATWIAPILAFSAEEAWLARYPNAESVHLETFPQVPTEWRNEALAERWAKIRRVRRVVTGALEIERAQKRIGASLEAAPVVHIADADLLQAVQGLDMAEICITSGIKIVTGEGPADAFRLDDVKGVSVVPALAEGRKCARSWKVSPDVGSDTDYPDVTPRDAAALREWDRLRTAAE</sequence>
<dbReference type="GO" id="GO:0000049">
    <property type="term" value="F:tRNA binding"/>
    <property type="evidence" value="ECO:0007669"/>
    <property type="project" value="InterPro"/>
</dbReference>
<evidence type="ECO:0000256" key="1">
    <source>
        <dbReference type="ARBA" id="ARBA00006887"/>
    </source>
</evidence>
<keyword evidence="4 10" id="KW-0547">Nucleotide-binding</keyword>
<comment type="subcellular location">
    <subcellularLocation>
        <location evidence="10">Cytoplasm</location>
    </subcellularLocation>
</comment>
<evidence type="ECO:0000256" key="6">
    <source>
        <dbReference type="ARBA" id="ARBA00022917"/>
    </source>
</evidence>
<comment type="caution">
    <text evidence="13">The sequence shown here is derived from an EMBL/GenBank/DDBJ whole genome shotgun (WGS) entry which is preliminary data.</text>
</comment>
<evidence type="ECO:0000259" key="11">
    <source>
        <dbReference type="Pfam" id="PF00133"/>
    </source>
</evidence>
<keyword evidence="5 10" id="KW-0067">ATP-binding</keyword>
<evidence type="ECO:0000256" key="9">
    <source>
        <dbReference type="ARBA" id="ARBA00048359"/>
    </source>
</evidence>
<dbReference type="EC" id="6.1.1.5" evidence="10"/>
<gene>
    <name evidence="10" type="primary">ileS</name>
    <name evidence="13" type="ORF">I2H38_16280</name>
</gene>
<evidence type="ECO:0000256" key="5">
    <source>
        <dbReference type="ARBA" id="ARBA00022840"/>
    </source>
</evidence>
<dbReference type="Gene3D" id="3.90.740.10">
    <property type="entry name" value="Valyl/Leucyl/Isoleucyl-tRNA synthetase, editing domain"/>
    <property type="match status" value="1"/>
</dbReference>
<comment type="similarity">
    <text evidence="1 10">Belongs to the class-I aminoacyl-tRNA synthetase family. IleS type 1 subfamily.</text>
</comment>
<dbReference type="GO" id="GO:0005524">
    <property type="term" value="F:ATP binding"/>
    <property type="evidence" value="ECO:0007669"/>
    <property type="project" value="UniProtKB-UniRule"/>
</dbReference>
<evidence type="ECO:0000256" key="8">
    <source>
        <dbReference type="ARBA" id="ARBA00025217"/>
    </source>
</evidence>
<dbReference type="InterPro" id="IPR013155">
    <property type="entry name" value="M/V/L/I-tRNA-synth_anticd-bd"/>
</dbReference>
<dbReference type="NCBIfam" id="TIGR00392">
    <property type="entry name" value="ileS"/>
    <property type="match status" value="1"/>
</dbReference>
<organism evidence="13 14">
    <name type="scientific">Microvirga alba</name>
    <dbReference type="NCBI Taxonomy" id="2791025"/>
    <lineage>
        <taxon>Bacteria</taxon>
        <taxon>Pseudomonadati</taxon>
        <taxon>Pseudomonadota</taxon>
        <taxon>Alphaproteobacteria</taxon>
        <taxon>Hyphomicrobiales</taxon>
        <taxon>Methylobacteriaceae</taxon>
        <taxon>Microvirga</taxon>
    </lineage>
</organism>
<evidence type="ECO:0000256" key="2">
    <source>
        <dbReference type="ARBA" id="ARBA00022490"/>
    </source>
</evidence>
<evidence type="ECO:0000256" key="3">
    <source>
        <dbReference type="ARBA" id="ARBA00022598"/>
    </source>
</evidence>
<dbReference type="Pfam" id="PF00133">
    <property type="entry name" value="tRNA-synt_1"/>
    <property type="match status" value="1"/>
</dbReference>
<dbReference type="InterPro" id="IPR001412">
    <property type="entry name" value="aa-tRNA-synth_I_CS"/>
</dbReference>
<dbReference type="InterPro" id="IPR002301">
    <property type="entry name" value="Ile-tRNA-ligase"/>
</dbReference>
<evidence type="ECO:0000313" key="13">
    <source>
        <dbReference type="EMBL" id="MBF9234933.1"/>
    </source>
</evidence>
<dbReference type="InterPro" id="IPR023585">
    <property type="entry name" value="Ile-tRNA-ligase_type1"/>
</dbReference>
<feature type="short sequence motif" description="'KMSKS' region" evidence="10">
    <location>
        <begin position="651"/>
        <end position="655"/>
    </location>
</feature>
<dbReference type="CDD" id="cd07960">
    <property type="entry name" value="Anticodon_Ia_Ile_BEm"/>
    <property type="match status" value="1"/>
</dbReference>
<evidence type="ECO:0000259" key="12">
    <source>
        <dbReference type="Pfam" id="PF08264"/>
    </source>
</evidence>
<proteinExistence type="inferred from homology"/>
<dbReference type="Proteomes" id="UP000599312">
    <property type="component" value="Unassembled WGS sequence"/>
</dbReference>
<dbReference type="AlphaFoldDB" id="A0A931BUG1"/>
<feature type="binding site" evidence="10">
    <location>
        <position position="610"/>
    </location>
    <ligand>
        <name>L-isoleucyl-5'-AMP</name>
        <dbReference type="ChEBI" id="CHEBI:178002"/>
    </ligand>
</feature>
<dbReference type="PANTHER" id="PTHR42765">
    <property type="entry name" value="SOLEUCYL-TRNA SYNTHETASE"/>
    <property type="match status" value="1"/>
</dbReference>
<comment type="domain">
    <text evidence="10">IleRS has two distinct active sites: one for aminoacylation and one for editing. The misactivated valine is translocated from the active site to the editing site, which sterically excludes the correctly activated isoleucine. The single editing site contains two valyl binding pockets, one specific for each substrate (Val-AMP or Val-tRNA(Ile)).</text>
</comment>
<keyword evidence="3 10" id="KW-0436">Ligase</keyword>
<comment type="function">
    <text evidence="8 10">Catalyzes the attachment of isoleucine to tRNA(Ile). As IleRS can inadvertently accommodate and process structurally similar amino acids such as valine, to avoid such errors it has two additional distinct tRNA(Ile)-dependent editing activities. One activity is designated as 'pretransfer' editing and involves the hydrolysis of activated Val-AMP. The other activity is designated 'posttransfer' editing and involves deacylation of mischarged Val-tRNA(Ile).</text>
</comment>